<evidence type="ECO:0000259" key="4">
    <source>
        <dbReference type="Pfam" id="PF00669"/>
    </source>
</evidence>
<protein>
    <recommendedName>
        <fullName evidence="3">Flagellin</fullName>
    </recommendedName>
</protein>
<evidence type="ECO:0000256" key="1">
    <source>
        <dbReference type="ARBA" id="ARBA00005709"/>
    </source>
</evidence>
<keyword evidence="6" id="KW-0282">Flagellum</keyword>
<dbReference type="RefSeq" id="WP_119539021.1">
    <property type="nucleotide sequence ID" value="NZ_QYRN01000003.1"/>
</dbReference>
<dbReference type="EMBL" id="QYRN01000003">
    <property type="protein sequence ID" value="RIY01884.1"/>
    <property type="molecule type" value="Genomic_DNA"/>
</dbReference>
<dbReference type="GO" id="GO:0009288">
    <property type="term" value="C:bacterial-type flagellum"/>
    <property type="evidence" value="ECO:0007669"/>
    <property type="project" value="UniProtKB-SubCell"/>
</dbReference>
<comment type="similarity">
    <text evidence="1 3">Belongs to the bacterial flagellin family.</text>
</comment>
<dbReference type="SUPFAM" id="SSF64518">
    <property type="entry name" value="Phase 1 flagellin"/>
    <property type="match status" value="1"/>
</dbReference>
<gene>
    <name evidence="6" type="ORF">D3218_06035</name>
</gene>
<comment type="caution">
    <text evidence="6">The sequence shown here is derived from an EMBL/GenBank/DDBJ whole genome shotgun (WGS) entry which is preliminary data.</text>
</comment>
<feature type="domain" description="Flagellin C-terminal" evidence="5">
    <location>
        <begin position="271"/>
        <end position="351"/>
    </location>
</feature>
<accession>A0A3A1WMR9</accession>
<dbReference type="AlphaFoldDB" id="A0A3A1WMR9"/>
<dbReference type="InterPro" id="IPR001029">
    <property type="entry name" value="Flagellin_N"/>
</dbReference>
<dbReference type="PANTHER" id="PTHR42792:SF1">
    <property type="entry name" value="FLAGELLAR HOOK-ASSOCIATED PROTEIN 3"/>
    <property type="match status" value="1"/>
</dbReference>
<keyword evidence="6" id="KW-0969">Cilium</keyword>
<comment type="function">
    <text evidence="3">Flagellin is the subunit protein which polymerizes to form the filaments of bacterial flagella.</text>
</comment>
<evidence type="ECO:0000313" key="6">
    <source>
        <dbReference type="EMBL" id="RIY01884.1"/>
    </source>
</evidence>
<evidence type="ECO:0000256" key="3">
    <source>
        <dbReference type="RuleBase" id="RU362073"/>
    </source>
</evidence>
<keyword evidence="7" id="KW-1185">Reference proteome</keyword>
<comment type="subcellular location">
    <subcellularLocation>
        <location evidence="3">Secreted</location>
    </subcellularLocation>
    <subcellularLocation>
        <location evidence="3">Bacterial flagellum</location>
    </subcellularLocation>
</comment>
<evidence type="ECO:0000313" key="7">
    <source>
        <dbReference type="Proteomes" id="UP000265750"/>
    </source>
</evidence>
<evidence type="ECO:0000256" key="2">
    <source>
        <dbReference type="ARBA" id="ARBA00023143"/>
    </source>
</evidence>
<reference evidence="7" key="1">
    <citation type="submission" date="2018-09" db="EMBL/GenBank/DDBJ databases">
        <authorList>
            <person name="Tuo L."/>
        </authorList>
    </citation>
    <scope>NUCLEOTIDE SEQUENCE [LARGE SCALE GENOMIC DNA]</scope>
    <source>
        <strain evidence="7">M2BS4Y-1</strain>
    </source>
</reference>
<organism evidence="6 7">
    <name type="scientific">Aureimonas flava</name>
    <dbReference type="NCBI Taxonomy" id="2320271"/>
    <lineage>
        <taxon>Bacteria</taxon>
        <taxon>Pseudomonadati</taxon>
        <taxon>Pseudomonadota</taxon>
        <taxon>Alphaproteobacteria</taxon>
        <taxon>Hyphomicrobiales</taxon>
        <taxon>Aurantimonadaceae</taxon>
        <taxon>Aureimonas</taxon>
    </lineage>
</organism>
<dbReference type="GO" id="GO:0005198">
    <property type="term" value="F:structural molecule activity"/>
    <property type="evidence" value="ECO:0007669"/>
    <property type="project" value="UniProtKB-UniRule"/>
</dbReference>
<dbReference type="Proteomes" id="UP000265750">
    <property type="component" value="Unassembled WGS sequence"/>
</dbReference>
<dbReference type="Pfam" id="PF00700">
    <property type="entry name" value="Flagellin_C"/>
    <property type="match status" value="1"/>
</dbReference>
<dbReference type="PANTHER" id="PTHR42792">
    <property type="entry name" value="FLAGELLIN"/>
    <property type="match status" value="1"/>
</dbReference>
<proteinExistence type="inferred from homology"/>
<keyword evidence="6" id="KW-0966">Cell projection</keyword>
<feature type="domain" description="Flagellin N-terminal" evidence="4">
    <location>
        <begin position="3"/>
        <end position="140"/>
    </location>
</feature>
<keyword evidence="3" id="KW-0964">Secreted</keyword>
<dbReference type="OrthoDB" id="8004955at2"/>
<dbReference type="InterPro" id="IPR046358">
    <property type="entry name" value="Flagellin_C"/>
</dbReference>
<keyword evidence="2 3" id="KW-0975">Bacterial flagellum</keyword>
<dbReference type="InterPro" id="IPR001492">
    <property type="entry name" value="Flagellin"/>
</dbReference>
<name>A0A3A1WMR9_9HYPH</name>
<dbReference type="GO" id="GO:0005576">
    <property type="term" value="C:extracellular region"/>
    <property type="evidence" value="ECO:0007669"/>
    <property type="project" value="UniProtKB-SubCell"/>
</dbReference>
<evidence type="ECO:0000259" key="5">
    <source>
        <dbReference type="Pfam" id="PF00700"/>
    </source>
</evidence>
<dbReference type="Pfam" id="PF00669">
    <property type="entry name" value="Flagellin_N"/>
    <property type="match status" value="1"/>
</dbReference>
<dbReference type="Gene3D" id="1.20.1330.10">
    <property type="entry name" value="f41 fragment of flagellin, N-terminal domain"/>
    <property type="match status" value="1"/>
</dbReference>
<dbReference type="NCBIfam" id="NF004669">
    <property type="entry name" value="PRK06008.1"/>
    <property type="match status" value="1"/>
</dbReference>
<sequence length="351" mass="37093">MSISSLSFNAATRATIMRLQTELKDANTELSSGRYADVGLTLGRLSGEAVQYHSQETSIQKMLDSNKLVTSRLEVMSDTLDGVRTSAQSMMTTLTTLASDVGNSVAVKSAQDTAASALSSMIGALNVNVTGQFLFAGAQTDQTPMQDASSKVAANFQGFLDALSADKGTTVTAATISAEDLKSYLSADGHPLGYKFDDSFDDESWADWSNASDTPIVSRISKTETIESSLSTDASAFRKIAAAYSLMNSIGLENMSSAARKEVADAALSRINAGIDGTTALEAQVGTRLNRVSLADTTLATQKTLVQNAIDRLEGVDATEAGLRVTALETQLQASYTVTGRLQNLSLLNYL</sequence>